<evidence type="ECO:0000313" key="2">
    <source>
        <dbReference type="Proteomes" id="UP000054549"/>
    </source>
</evidence>
<dbReference type="HOGENOM" id="CLU_3055817_0_0_1"/>
<organism evidence="1 2">
    <name type="scientific">Amanita muscaria (strain Koide BX008)</name>
    <dbReference type="NCBI Taxonomy" id="946122"/>
    <lineage>
        <taxon>Eukaryota</taxon>
        <taxon>Fungi</taxon>
        <taxon>Dikarya</taxon>
        <taxon>Basidiomycota</taxon>
        <taxon>Agaricomycotina</taxon>
        <taxon>Agaricomycetes</taxon>
        <taxon>Agaricomycetidae</taxon>
        <taxon>Agaricales</taxon>
        <taxon>Pluteineae</taxon>
        <taxon>Amanitaceae</taxon>
        <taxon>Amanita</taxon>
    </lineage>
</organism>
<accession>A0A0C2SJ49</accession>
<dbReference type="EMBL" id="KN818261">
    <property type="protein sequence ID" value="KIL63245.1"/>
    <property type="molecule type" value="Genomic_DNA"/>
</dbReference>
<protein>
    <submittedName>
        <fullName evidence="1">Uncharacterized protein</fullName>
    </submittedName>
</protein>
<name>A0A0C2SJ49_AMAMK</name>
<dbReference type="Proteomes" id="UP000054549">
    <property type="component" value="Unassembled WGS sequence"/>
</dbReference>
<proteinExistence type="predicted"/>
<dbReference type="AlphaFoldDB" id="A0A0C2SJ49"/>
<evidence type="ECO:0000313" key="1">
    <source>
        <dbReference type="EMBL" id="KIL63245.1"/>
    </source>
</evidence>
<reference evidence="1 2" key="1">
    <citation type="submission" date="2014-04" db="EMBL/GenBank/DDBJ databases">
        <title>Evolutionary Origins and Diversification of the Mycorrhizal Mutualists.</title>
        <authorList>
            <consortium name="DOE Joint Genome Institute"/>
            <consortium name="Mycorrhizal Genomics Consortium"/>
            <person name="Kohler A."/>
            <person name="Kuo A."/>
            <person name="Nagy L.G."/>
            <person name="Floudas D."/>
            <person name="Copeland A."/>
            <person name="Barry K.W."/>
            <person name="Cichocki N."/>
            <person name="Veneault-Fourrey C."/>
            <person name="LaButti K."/>
            <person name="Lindquist E.A."/>
            <person name="Lipzen A."/>
            <person name="Lundell T."/>
            <person name="Morin E."/>
            <person name="Murat C."/>
            <person name="Riley R."/>
            <person name="Ohm R."/>
            <person name="Sun H."/>
            <person name="Tunlid A."/>
            <person name="Henrissat B."/>
            <person name="Grigoriev I.V."/>
            <person name="Hibbett D.S."/>
            <person name="Martin F."/>
        </authorList>
    </citation>
    <scope>NUCLEOTIDE SEQUENCE [LARGE SCALE GENOMIC DNA]</scope>
    <source>
        <strain evidence="1 2">Koide BX008</strain>
    </source>
</reference>
<feature type="non-terminal residue" evidence="1">
    <location>
        <position position="54"/>
    </location>
</feature>
<keyword evidence="2" id="KW-1185">Reference proteome</keyword>
<sequence>MKSDSDNRLEGFVATEDLKPVIERFHSLALTASRSRNWWMTECDPDGARGVGAL</sequence>
<dbReference type="InParanoid" id="A0A0C2SJ49"/>
<gene>
    <name evidence="1" type="ORF">M378DRAFT_164762</name>
</gene>